<dbReference type="PROSITE" id="PS51155">
    <property type="entry name" value="CHIT_BIND_RR_2"/>
    <property type="match status" value="3"/>
</dbReference>
<proteinExistence type="predicted"/>
<accession>A0A7R9J7R4</accession>
<gene>
    <name evidence="4" type="ORF">TCMB3V08_LOCUS6657</name>
</gene>
<dbReference type="PRINTS" id="PR00947">
    <property type="entry name" value="CUTICLE"/>
</dbReference>
<evidence type="ECO:0000313" key="4">
    <source>
        <dbReference type="EMBL" id="CAD7574037.1"/>
    </source>
</evidence>
<reference evidence="4" key="1">
    <citation type="submission" date="2020-11" db="EMBL/GenBank/DDBJ databases">
        <authorList>
            <person name="Tran Van P."/>
        </authorList>
    </citation>
    <scope>NUCLEOTIDE SEQUENCE</scope>
</reference>
<evidence type="ECO:0000256" key="1">
    <source>
        <dbReference type="ARBA" id="ARBA00022460"/>
    </source>
</evidence>
<evidence type="ECO:0000256" key="2">
    <source>
        <dbReference type="ARBA" id="ARBA00022737"/>
    </source>
</evidence>
<keyword evidence="1 3" id="KW-0193">Cuticle</keyword>
<keyword evidence="2" id="KW-0677">Repeat</keyword>
<name>A0A7R9J7R4_TIMCA</name>
<dbReference type="InterPro" id="IPR000618">
    <property type="entry name" value="Insect_cuticle"/>
</dbReference>
<evidence type="ECO:0000256" key="3">
    <source>
        <dbReference type="PROSITE-ProRule" id="PRU00497"/>
    </source>
</evidence>
<dbReference type="Pfam" id="PF00379">
    <property type="entry name" value="Chitin_bind_4"/>
    <property type="match status" value="3"/>
</dbReference>
<organism evidence="4">
    <name type="scientific">Timema californicum</name>
    <name type="common">California timema</name>
    <name type="synonym">Walking stick</name>
    <dbReference type="NCBI Taxonomy" id="61474"/>
    <lineage>
        <taxon>Eukaryota</taxon>
        <taxon>Metazoa</taxon>
        <taxon>Ecdysozoa</taxon>
        <taxon>Arthropoda</taxon>
        <taxon>Hexapoda</taxon>
        <taxon>Insecta</taxon>
        <taxon>Pterygota</taxon>
        <taxon>Neoptera</taxon>
        <taxon>Polyneoptera</taxon>
        <taxon>Phasmatodea</taxon>
        <taxon>Timematodea</taxon>
        <taxon>Timematoidea</taxon>
        <taxon>Timematidae</taxon>
        <taxon>Timema</taxon>
    </lineage>
</organism>
<dbReference type="AlphaFoldDB" id="A0A7R9J7R4"/>
<dbReference type="PROSITE" id="PS00233">
    <property type="entry name" value="CHIT_BIND_RR_1"/>
    <property type="match status" value="3"/>
</dbReference>
<sequence>MQKMSPGDSYVKAISAIRRRDTAGTAALLVVLPPRTRHGVLLVSNVSEPHLWSFLIFRAVHCYLSCGTLKVQAGHYGRFGHVYAQRLLSVEQEIQEVPGNRRRRANEGKVERRLELVPGTPACGDTRQWEKVDPTGIRTPNLAVICGSVQRERDALEERLASEIDNLAKVTRFSGTSIYWSRVWFQGCNYSSPMASLVLTDSPYLTADGFEKLPDQIMYPYAEPYDPLKHQVRRLRIRLLLSPRTDPSEQRTIVLCCSKYAGSGLDCYCRLGLTPQNSALFLFGGVEQCIAAVLTGVVAVAFAGLVPAPFPGVARVFPAPVAAQVPVAVDTNYDPHPQYTFAYNVNDALTGDSKSQQESRDGDVVQGSYSLVEPDGNIRTVLYYADPINGFNAVVQRGPLVHAKGVVPFVVLSALVAVASAGYLGAPAVVAPGAAVSAYGYGAPALGYAAHGPALGYAAHAAPALGYAAHGPALSYAAPAVAKVAVDTDFDPHPQYSYAYDIQDALTGDSKSQHESRDGDVVQGSYSLVEPDGTRRIVDYTADPVNGFNAVVHKEGAAVVKAVAPVAAYAAPAIAKVHAAPAYGYAAAPALAYGAGHGLAYGAGHGLAYGAAPAYAPAVVAPGAPVSAYGYGAPALGYAAHGPALSYAAPAVAKVAVDTDFDPHPQYSYAYDIQDALTGDSKSQHESRDGDVVQGSYSLVEPDGTRRIVDYTADPVNGFNAVVHKEGAAVHAPVAVAHAAPALSYAARPALAYGAAPALSYAARPALAYGAGHGLAYGAAPALAYGAGHGLAYGAAPALAYGAAPGYGYASHSKILG</sequence>
<dbReference type="GO" id="GO:0042302">
    <property type="term" value="F:structural constituent of cuticle"/>
    <property type="evidence" value="ECO:0007669"/>
    <property type="project" value="UniProtKB-UniRule"/>
</dbReference>
<dbReference type="InterPro" id="IPR031311">
    <property type="entry name" value="CHIT_BIND_RR_consensus"/>
</dbReference>
<dbReference type="InterPro" id="IPR051217">
    <property type="entry name" value="Insect_Cuticle_Struc_Prot"/>
</dbReference>
<dbReference type="EMBL" id="OE182037">
    <property type="protein sequence ID" value="CAD7574037.1"/>
    <property type="molecule type" value="Genomic_DNA"/>
</dbReference>
<dbReference type="GO" id="GO:0005615">
    <property type="term" value="C:extracellular space"/>
    <property type="evidence" value="ECO:0007669"/>
    <property type="project" value="TreeGrafter"/>
</dbReference>
<dbReference type="PANTHER" id="PTHR12236:SF94">
    <property type="entry name" value="CCP84AA-RELATED"/>
    <property type="match status" value="1"/>
</dbReference>
<dbReference type="PANTHER" id="PTHR12236">
    <property type="entry name" value="STRUCTURAL CONTITUENT OF CUTICLE"/>
    <property type="match status" value="1"/>
</dbReference>
<dbReference type="GO" id="GO:0031012">
    <property type="term" value="C:extracellular matrix"/>
    <property type="evidence" value="ECO:0007669"/>
    <property type="project" value="TreeGrafter"/>
</dbReference>
<protein>
    <submittedName>
        <fullName evidence="4">(California timema) hypothetical protein</fullName>
    </submittedName>
</protein>